<name>A0A9P3UNT3_LYOSH</name>
<feature type="region of interest" description="Disordered" evidence="1">
    <location>
        <begin position="158"/>
        <end position="177"/>
    </location>
</feature>
<dbReference type="EMBL" id="BRPK01000007">
    <property type="protein sequence ID" value="GLB39998.1"/>
    <property type="molecule type" value="Genomic_DNA"/>
</dbReference>
<reference evidence="2" key="1">
    <citation type="submission" date="2022-07" db="EMBL/GenBank/DDBJ databases">
        <title>The genome of Lyophyllum shimeji provides insight into the initial evolution of ectomycorrhizal fungal genome.</title>
        <authorList>
            <person name="Kobayashi Y."/>
            <person name="Shibata T."/>
            <person name="Hirakawa H."/>
            <person name="Shigenobu S."/>
            <person name="Nishiyama T."/>
            <person name="Yamada A."/>
            <person name="Hasebe M."/>
            <person name="Kawaguchi M."/>
        </authorList>
    </citation>
    <scope>NUCLEOTIDE SEQUENCE</scope>
    <source>
        <strain evidence="2">AT787</strain>
    </source>
</reference>
<feature type="compositionally biased region" description="Basic residues" evidence="1">
    <location>
        <begin position="165"/>
        <end position="177"/>
    </location>
</feature>
<evidence type="ECO:0000256" key="1">
    <source>
        <dbReference type="SAM" id="MobiDB-lite"/>
    </source>
</evidence>
<feature type="region of interest" description="Disordered" evidence="1">
    <location>
        <begin position="21"/>
        <end position="57"/>
    </location>
</feature>
<comment type="caution">
    <text evidence="2">The sequence shown here is derived from an EMBL/GenBank/DDBJ whole genome shotgun (WGS) entry which is preliminary data.</text>
</comment>
<feature type="compositionally biased region" description="Low complexity" evidence="1">
    <location>
        <begin position="29"/>
        <end position="40"/>
    </location>
</feature>
<proteinExistence type="predicted"/>
<dbReference type="AlphaFoldDB" id="A0A9P3UNT3"/>
<keyword evidence="3" id="KW-1185">Reference proteome</keyword>
<feature type="compositionally biased region" description="Basic and acidic residues" evidence="1">
    <location>
        <begin position="42"/>
        <end position="57"/>
    </location>
</feature>
<evidence type="ECO:0000313" key="3">
    <source>
        <dbReference type="Proteomes" id="UP001063166"/>
    </source>
</evidence>
<accession>A0A9P3UNT3</accession>
<organism evidence="2 3">
    <name type="scientific">Lyophyllum shimeji</name>
    <name type="common">Hon-shimeji</name>
    <name type="synonym">Tricholoma shimeji</name>
    <dbReference type="NCBI Taxonomy" id="47721"/>
    <lineage>
        <taxon>Eukaryota</taxon>
        <taxon>Fungi</taxon>
        <taxon>Dikarya</taxon>
        <taxon>Basidiomycota</taxon>
        <taxon>Agaricomycotina</taxon>
        <taxon>Agaricomycetes</taxon>
        <taxon>Agaricomycetidae</taxon>
        <taxon>Agaricales</taxon>
        <taxon>Tricholomatineae</taxon>
        <taxon>Lyophyllaceae</taxon>
        <taxon>Lyophyllum</taxon>
    </lineage>
</organism>
<protein>
    <submittedName>
        <fullName evidence="2">Uncharacterized protein</fullName>
    </submittedName>
</protein>
<feature type="region of interest" description="Disordered" evidence="1">
    <location>
        <begin position="95"/>
        <end position="151"/>
    </location>
</feature>
<dbReference type="Proteomes" id="UP001063166">
    <property type="component" value="Unassembled WGS sequence"/>
</dbReference>
<gene>
    <name evidence="2" type="ORF">LshimejAT787_0705080</name>
</gene>
<sequence length="177" mass="19608">MCGVCHHPSRLYFRAARYSPYPLDDTARPSRPQRLPSSSPDDGDRTSSDSDASADRFDSKKQLVRALEAVERLSKQVENMEKLLERLTKGVDRMEAAQAQAGADASQASGEADFHSDTAREKVRKQAEMSAAPEGQANATHKLMPIPKRPVSRMGLQVGYGKFLPPRKRPTTRANRT</sequence>
<feature type="compositionally biased region" description="Low complexity" evidence="1">
    <location>
        <begin position="96"/>
        <end position="111"/>
    </location>
</feature>
<feature type="compositionally biased region" description="Basic and acidic residues" evidence="1">
    <location>
        <begin position="112"/>
        <end position="127"/>
    </location>
</feature>
<evidence type="ECO:0000313" key="2">
    <source>
        <dbReference type="EMBL" id="GLB39998.1"/>
    </source>
</evidence>